<accession>A0A3Z8AZH2</accession>
<evidence type="ECO:0000313" key="5">
    <source>
        <dbReference type="Proteomes" id="UP000411403"/>
    </source>
</evidence>
<dbReference type="EMBL" id="AACSIE010000003">
    <property type="protein sequence ID" value="EAL9204315.1"/>
    <property type="molecule type" value="Genomic_DNA"/>
</dbReference>
<dbReference type="InterPro" id="IPR008979">
    <property type="entry name" value="Galactose-bd-like_sf"/>
</dbReference>
<evidence type="ECO:0000259" key="1">
    <source>
        <dbReference type="Pfam" id="PF00754"/>
    </source>
</evidence>
<dbReference type="Pfam" id="PF00754">
    <property type="entry name" value="F5_F8_type_C"/>
    <property type="match status" value="1"/>
</dbReference>
<protein>
    <recommendedName>
        <fullName evidence="1">F5/8 type C domain-containing protein</fullName>
    </recommendedName>
</protein>
<dbReference type="SUPFAM" id="SSF49785">
    <property type="entry name" value="Galactose-binding domain-like"/>
    <property type="match status" value="1"/>
</dbReference>
<feature type="domain" description="F5/8 type C" evidence="1">
    <location>
        <begin position="19"/>
        <end position="134"/>
    </location>
</feature>
<evidence type="ECO:0000313" key="2">
    <source>
        <dbReference type="EMBL" id="EAL6850624.1"/>
    </source>
</evidence>
<gene>
    <name evidence="2" type="ORF">DSX26_03975</name>
    <name evidence="3" type="ORF">DYU70_03965</name>
</gene>
<dbReference type="Gene3D" id="2.60.120.260">
    <property type="entry name" value="Galactose-binding domain-like"/>
    <property type="match status" value="1"/>
</dbReference>
<evidence type="ECO:0000313" key="4">
    <source>
        <dbReference type="Proteomes" id="UP000352088"/>
    </source>
</evidence>
<dbReference type="RefSeq" id="WP_002794299.1">
    <property type="nucleotide sequence ID" value="NZ_CAKJUF010000004.1"/>
</dbReference>
<sequence length="609" mass="71553">MIFRTKDLINISKGKKAIQSSIHSQWSCLNDAERALDDSADYLNHAFHTSEEENPWWMIDLEEEELIDIIKIVNIKDMKFRHRAKKLCILVSLDNKNWTIIPQNMINWDSEMLECIVILSNKVKARYIKLFLNEKNFFHLSQVSVYRRKVLGYIVCGKPDGFGIRLCAMIIGKYLADKLNFGFLFIWPNLLDIPLLNENRGLQETADGKQYISCSMDSSENIFDSVFLENFMCAPEDTGVSYGYKICQAKTIEELKYGPWEKDWGWYSTSELPYLWNTDISKEECLKETRKIYLDIKFSEKYSTIQKDVELAVGSIKFVAIHLRGGDMIYSDLKYHPSRFIFGRHFPYEIAIEIINIELDKGNNVIIFGQDPDSDEQLANYFYEKSNKKGLFVKTISSFIYKNYSDTERAFFDINFMSYANIIFTSSESTFSRTANLISGKDILKSYFDIFSDEECYDIISKNIEILNLDKRQKAMSCYRLYHFGRILNKDIRNLCHWMKLAIQYDEDNYAWKIYLLVLLLEKKEYNKVEKLTKDILKNNKDVVISGMKYRGSRYFKNEIDFMIKHSSGQTPYLSFFLSEYLLNIQNFEESEKFLTYALEKLPGKLIFG</sequence>
<proteinExistence type="predicted"/>
<dbReference type="EMBL" id="AACQHW010000003">
    <property type="protein sequence ID" value="EAL6850624.1"/>
    <property type="molecule type" value="Genomic_DNA"/>
</dbReference>
<reference evidence="2 4" key="1">
    <citation type="submission" date="2018-07" db="EMBL/GenBank/DDBJ databases">
        <authorList>
            <consortium name="NARMS: The National Antimicrobial Resistance Monitoring System"/>
        </authorList>
    </citation>
    <scope>NUCLEOTIDE SEQUENCE [LARGE SCALE GENOMIC DNA]</scope>
    <source>
        <strain evidence="3 5">CVM N17C171</strain>
        <strain evidence="2 4">CVM N17C548</strain>
    </source>
</reference>
<dbReference type="Proteomes" id="UP000411403">
    <property type="component" value="Unassembled WGS sequence"/>
</dbReference>
<dbReference type="Proteomes" id="UP000352088">
    <property type="component" value="Unassembled WGS sequence"/>
</dbReference>
<organism evidence="2 4">
    <name type="scientific">Campylobacter coli</name>
    <dbReference type="NCBI Taxonomy" id="195"/>
    <lineage>
        <taxon>Bacteria</taxon>
        <taxon>Pseudomonadati</taxon>
        <taxon>Campylobacterota</taxon>
        <taxon>Epsilonproteobacteria</taxon>
        <taxon>Campylobacterales</taxon>
        <taxon>Campylobacteraceae</taxon>
        <taxon>Campylobacter</taxon>
    </lineage>
</organism>
<comment type="caution">
    <text evidence="2">The sequence shown here is derived from an EMBL/GenBank/DDBJ whole genome shotgun (WGS) entry which is preliminary data.</text>
</comment>
<evidence type="ECO:0000313" key="3">
    <source>
        <dbReference type="EMBL" id="EAL9204315.1"/>
    </source>
</evidence>
<name>A0A3Z8AZH2_CAMCO</name>
<dbReference type="InterPro" id="IPR000421">
    <property type="entry name" value="FA58C"/>
</dbReference>
<dbReference type="AlphaFoldDB" id="A0A3Z8AZH2"/>